<name>B4L4T0_DROMO</name>
<feature type="region of interest" description="Disordered" evidence="1">
    <location>
        <begin position="425"/>
        <end position="454"/>
    </location>
</feature>
<feature type="region of interest" description="Disordered" evidence="1">
    <location>
        <begin position="166"/>
        <end position="295"/>
    </location>
</feature>
<feature type="region of interest" description="Disordered" evidence="1">
    <location>
        <begin position="499"/>
        <end position="533"/>
    </location>
</feature>
<dbReference type="AlphaFoldDB" id="B4L4T0"/>
<feature type="region of interest" description="Disordered" evidence="1">
    <location>
        <begin position="49"/>
        <end position="105"/>
    </location>
</feature>
<proteinExistence type="predicted"/>
<dbReference type="GO" id="GO:0007131">
    <property type="term" value="P:reciprocal meiotic recombination"/>
    <property type="evidence" value="ECO:0007669"/>
    <property type="project" value="EnsemblMetazoa"/>
</dbReference>
<dbReference type="KEGG" id="dmo:Dmoj_GI15825"/>
<dbReference type="eggNOG" id="ENOG502S7ZG">
    <property type="taxonomic scope" value="Eukaryota"/>
</dbReference>
<feature type="compositionally biased region" description="Basic residues" evidence="1">
    <location>
        <begin position="269"/>
        <end position="278"/>
    </location>
</feature>
<dbReference type="FunCoup" id="B4L4T0">
    <property type="interactions" value="152"/>
</dbReference>
<dbReference type="GO" id="GO:0016321">
    <property type="term" value="P:female meiosis chromosome segregation"/>
    <property type="evidence" value="ECO:0007669"/>
    <property type="project" value="EnsemblMetazoa"/>
</dbReference>
<accession>B4L4T0</accession>
<evidence type="ECO:0000313" key="2">
    <source>
        <dbReference type="EMBL" id="EDW07558.2"/>
    </source>
</evidence>
<evidence type="ECO:0000313" key="3">
    <source>
        <dbReference type="Proteomes" id="UP000009192"/>
    </source>
</evidence>
<dbReference type="InterPro" id="IPR027417">
    <property type="entry name" value="P-loop_NTPase"/>
</dbReference>
<dbReference type="Gene3D" id="3.40.50.300">
    <property type="entry name" value="P-loop containing nucleotide triphosphate hydrolases"/>
    <property type="match status" value="1"/>
</dbReference>
<keyword evidence="3" id="KW-1185">Reference proteome</keyword>
<dbReference type="EMBL" id="CH933810">
    <property type="protein sequence ID" value="EDW07558.2"/>
    <property type="molecule type" value="Genomic_DNA"/>
</dbReference>
<dbReference type="Proteomes" id="UP000009192">
    <property type="component" value="Unassembled WGS sequence"/>
</dbReference>
<dbReference type="OrthoDB" id="2015372at2759"/>
<feature type="region of interest" description="Disordered" evidence="1">
    <location>
        <begin position="313"/>
        <end position="341"/>
    </location>
</feature>
<feature type="compositionally biased region" description="Low complexity" evidence="1">
    <location>
        <begin position="313"/>
        <end position="326"/>
    </location>
</feature>
<sequence>MPSKKSLTRHQPVQLIDFLRADVDQPIPTQPSSFASALSNVSPVISFYKSSQSTSSGDPQRARISKATGNQNVNFVPNDEEFPAVGAVRRKPKPKPVRAPFVAPAESRPALQPVAPAQATSQRISGGFQVRQSSSGNSLDKQQVVNKWLKSVQQPFVRSQQLQTPFRTSGYTQSGCKSVPAAAPQEQSPANKVNKAPEPVASPKRPTVAQPKQKSSVIQLESCPSNASVSMPVGKVVPSAPDIRSMSGDSDRTLVPINEAQSAQPTSRQMRRKERRMRREQGASAQSSSREHPGLPAQLPEELVAQQPEELMAQQPEEQVAQQPEELVTPPSPSTHSAPVDDDVSFMQELQQALANNSMPAESQLPLESIAAHSTLNWNANEFRPNPSPVVIKNSRISERRRRQRFHRTLKPNALFELVSLPSEFQSGSQTEPPLQSQLTGSSQAPRATYNLSSSYSEASSAPAIAAGSRVQPLPPIQHSCSTDNQSVFRLSSLPSTGIGTGGISSRSSRSSSSRSADTISSTLVTTVDDPNDASDNMLHSRPLLDMDPASPQTEAFLFLEPTNIDLSAKLAADRATAERNRGPRHLIFVKCDSPRRRNIEVDLNFMPPSIKKLYSLICAKYSDYAFVYALSAQLSQEFVPMECYVYLKMALLSSLASLELDEMRAPISLCVICNDSYMANLLLHQVGQLAPRFIGPHEGCQEPVQHSALSSRHKWVMASPLLLAQQGVYYAGDWNRLTRAQSEELEKCIENGSVPVPQLQSEQPLEAAIWTYWQPENAANQSTAFAKLCPIFGLPVHMGELENNTLWDFVLSQHQSDMPEEIHDAFNIPKDDIRTMLTFLHQRQVTFTVEAELLLQKYYVVSRIEQPTAFSSKTYIVLKQFAESIAKLSMRLDVLEADVAVAIFHSENFVRSIFGAGDFPPPAVVNLNVISRVDPYMNEFARWLYQYLDRYEDNVDDDDRAQPKRQRLDIP</sequence>
<gene>
    <name evidence="2" type="primary">Dmoj\GI15825</name>
    <name evidence="2" type="ORF">Dmoj_GI15825</name>
</gene>
<feature type="compositionally biased region" description="Polar residues" evidence="1">
    <location>
        <begin position="49"/>
        <end position="58"/>
    </location>
</feature>
<reference evidence="2 3" key="1">
    <citation type="journal article" date="2007" name="Nature">
        <title>Evolution of genes and genomes on the Drosophila phylogeny.</title>
        <authorList>
            <consortium name="Drosophila 12 Genomes Consortium"/>
            <person name="Clark A.G."/>
            <person name="Eisen M.B."/>
            <person name="Smith D.R."/>
            <person name="Bergman C.M."/>
            <person name="Oliver B."/>
            <person name="Markow T.A."/>
            <person name="Kaufman T.C."/>
            <person name="Kellis M."/>
            <person name="Gelbart W."/>
            <person name="Iyer V.N."/>
            <person name="Pollard D.A."/>
            <person name="Sackton T.B."/>
            <person name="Larracuente A.M."/>
            <person name="Singh N.D."/>
            <person name="Abad J.P."/>
            <person name="Abt D.N."/>
            <person name="Adryan B."/>
            <person name="Aguade M."/>
            <person name="Akashi H."/>
            <person name="Anderson W.W."/>
            <person name="Aquadro C.F."/>
            <person name="Ardell D.H."/>
            <person name="Arguello R."/>
            <person name="Artieri C.G."/>
            <person name="Barbash D.A."/>
            <person name="Barker D."/>
            <person name="Barsanti P."/>
            <person name="Batterham P."/>
            <person name="Batzoglou S."/>
            <person name="Begun D."/>
            <person name="Bhutkar A."/>
            <person name="Blanco E."/>
            <person name="Bosak S.A."/>
            <person name="Bradley R.K."/>
            <person name="Brand A.D."/>
            <person name="Brent M.R."/>
            <person name="Brooks A.N."/>
            <person name="Brown R.H."/>
            <person name="Butlin R.K."/>
            <person name="Caggese C."/>
            <person name="Calvi B.R."/>
            <person name="Bernardo de Carvalho A."/>
            <person name="Caspi A."/>
            <person name="Castrezana S."/>
            <person name="Celniker S.E."/>
            <person name="Chang J.L."/>
            <person name="Chapple C."/>
            <person name="Chatterji S."/>
            <person name="Chinwalla A."/>
            <person name="Civetta A."/>
            <person name="Clifton S.W."/>
            <person name="Comeron J.M."/>
            <person name="Costello J.C."/>
            <person name="Coyne J.A."/>
            <person name="Daub J."/>
            <person name="David R.G."/>
            <person name="Delcher A.L."/>
            <person name="Delehaunty K."/>
            <person name="Do C.B."/>
            <person name="Ebling H."/>
            <person name="Edwards K."/>
            <person name="Eickbush T."/>
            <person name="Evans J.D."/>
            <person name="Filipski A."/>
            <person name="Findeiss S."/>
            <person name="Freyhult E."/>
            <person name="Fulton L."/>
            <person name="Fulton R."/>
            <person name="Garcia A.C."/>
            <person name="Gardiner A."/>
            <person name="Garfield D.A."/>
            <person name="Garvin B.E."/>
            <person name="Gibson G."/>
            <person name="Gilbert D."/>
            <person name="Gnerre S."/>
            <person name="Godfrey J."/>
            <person name="Good R."/>
            <person name="Gotea V."/>
            <person name="Gravely B."/>
            <person name="Greenberg A.J."/>
            <person name="Griffiths-Jones S."/>
            <person name="Gross S."/>
            <person name="Guigo R."/>
            <person name="Gustafson E.A."/>
            <person name="Haerty W."/>
            <person name="Hahn M.W."/>
            <person name="Halligan D.L."/>
            <person name="Halpern A.L."/>
            <person name="Halter G.M."/>
            <person name="Han M.V."/>
            <person name="Heger A."/>
            <person name="Hillier L."/>
            <person name="Hinrichs A.S."/>
            <person name="Holmes I."/>
            <person name="Hoskins R.A."/>
            <person name="Hubisz M.J."/>
            <person name="Hultmark D."/>
            <person name="Huntley M.A."/>
            <person name="Jaffe D.B."/>
            <person name="Jagadeeshan S."/>
            <person name="Jeck W.R."/>
            <person name="Johnson J."/>
            <person name="Jones C.D."/>
            <person name="Jordan W.C."/>
            <person name="Karpen G.H."/>
            <person name="Kataoka E."/>
            <person name="Keightley P.D."/>
            <person name="Kheradpour P."/>
            <person name="Kirkness E.F."/>
            <person name="Koerich L.B."/>
            <person name="Kristiansen K."/>
            <person name="Kudrna D."/>
            <person name="Kulathinal R.J."/>
            <person name="Kumar S."/>
            <person name="Kwok R."/>
            <person name="Lander E."/>
            <person name="Langley C.H."/>
            <person name="Lapoint R."/>
            <person name="Lazzaro B.P."/>
            <person name="Lee S.J."/>
            <person name="Levesque L."/>
            <person name="Li R."/>
            <person name="Lin C.F."/>
            <person name="Lin M.F."/>
            <person name="Lindblad-Toh K."/>
            <person name="Llopart A."/>
            <person name="Long M."/>
            <person name="Low L."/>
            <person name="Lozovsky E."/>
            <person name="Lu J."/>
            <person name="Luo M."/>
            <person name="Machado C.A."/>
            <person name="Makalowski W."/>
            <person name="Marzo M."/>
            <person name="Matsuda M."/>
            <person name="Matzkin L."/>
            <person name="McAllister B."/>
            <person name="McBride C.S."/>
            <person name="McKernan B."/>
            <person name="McKernan K."/>
            <person name="Mendez-Lago M."/>
            <person name="Minx P."/>
            <person name="Mollenhauer M.U."/>
            <person name="Montooth K."/>
            <person name="Mount S.M."/>
            <person name="Mu X."/>
            <person name="Myers E."/>
            <person name="Negre B."/>
            <person name="Newfeld S."/>
            <person name="Nielsen R."/>
            <person name="Noor M.A."/>
            <person name="O'Grady P."/>
            <person name="Pachter L."/>
            <person name="Papaceit M."/>
            <person name="Parisi M.J."/>
            <person name="Parisi M."/>
            <person name="Parts L."/>
            <person name="Pedersen J.S."/>
            <person name="Pesole G."/>
            <person name="Phillippy A.M."/>
            <person name="Ponting C.P."/>
            <person name="Pop M."/>
            <person name="Porcelli D."/>
            <person name="Powell J.R."/>
            <person name="Prohaska S."/>
            <person name="Pruitt K."/>
            <person name="Puig M."/>
            <person name="Quesneville H."/>
            <person name="Ram K.R."/>
            <person name="Rand D."/>
            <person name="Rasmussen M.D."/>
            <person name="Reed L.K."/>
            <person name="Reenan R."/>
            <person name="Reily A."/>
            <person name="Remington K.A."/>
            <person name="Rieger T.T."/>
            <person name="Ritchie M.G."/>
            <person name="Robin C."/>
            <person name="Rogers Y.H."/>
            <person name="Rohde C."/>
            <person name="Rozas J."/>
            <person name="Rubenfield M.J."/>
            <person name="Ruiz A."/>
            <person name="Russo S."/>
            <person name="Salzberg S.L."/>
            <person name="Sanchez-Gracia A."/>
            <person name="Saranga D.J."/>
            <person name="Sato H."/>
            <person name="Schaeffer S.W."/>
            <person name="Schatz M.C."/>
            <person name="Schlenke T."/>
            <person name="Schwartz R."/>
            <person name="Segarra C."/>
            <person name="Singh R.S."/>
            <person name="Sirot L."/>
            <person name="Sirota M."/>
            <person name="Sisneros N.B."/>
            <person name="Smith C.D."/>
            <person name="Smith T.F."/>
            <person name="Spieth J."/>
            <person name="Stage D.E."/>
            <person name="Stark A."/>
            <person name="Stephan W."/>
            <person name="Strausberg R.L."/>
            <person name="Strempel S."/>
            <person name="Sturgill D."/>
            <person name="Sutton G."/>
            <person name="Sutton G.G."/>
            <person name="Tao W."/>
            <person name="Teichmann S."/>
            <person name="Tobari Y.N."/>
            <person name="Tomimura Y."/>
            <person name="Tsolas J.M."/>
            <person name="Valente V.L."/>
            <person name="Venter E."/>
            <person name="Venter J.C."/>
            <person name="Vicario S."/>
            <person name="Vieira F.G."/>
            <person name="Vilella A.J."/>
            <person name="Villasante A."/>
            <person name="Walenz B."/>
            <person name="Wang J."/>
            <person name="Wasserman M."/>
            <person name="Watts T."/>
            <person name="Wilson D."/>
            <person name="Wilson R.K."/>
            <person name="Wing R.A."/>
            <person name="Wolfner M.F."/>
            <person name="Wong A."/>
            <person name="Wong G.K."/>
            <person name="Wu C.I."/>
            <person name="Wu G."/>
            <person name="Yamamoto D."/>
            <person name="Yang H.P."/>
            <person name="Yang S.P."/>
            <person name="Yorke J.A."/>
            <person name="Yoshida K."/>
            <person name="Zdobnov E."/>
            <person name="Zhang P."/>
            <person name="Zhang Y."/>
            <person name="Zimin A.V."/>
            <person name="Baldwin J."/>
            <person name="Abdouelleil A."/>
            <person name="Abdulkadir J."/>
            <person name="Abebe A."/>
            <person name="Abera B."/>
            <person name="Abreu J."/>
            <person name="Acer S.C."/>
            <person name="Aftuck L."/>
            <person name="Alexander A."/>
            <person name="An P."/>
            <person name="Anderson E."/>
            <person name="Anderson S."/>
            <person name="Arachi H."/>
            <person name="Azer M."/>
            <person name="Bachantsang P."/>
            <person name="Barry A."/>
            <person name="Bayul T."/>
            <person name="Berlin A."/>
            <person name="Bessette D."/>
            <person name="Bloom T."/>
            <person name="Blye J."/>
            <person name="Boguslavskiy L."/>
            <person name="Bonnet C."/>
            <person name="Boukhgalter B."/>
            <person name="Bourzgui I."/>
            <person name="Brown A."/>
            <person name="Cahill P."/>
            <person name="Channer S."/>
            <person name="Cheshatsang Y."/>
            <person name="Chuda L."/>
            <person name="Citroen M."/>
            <person name="Collymore A."/>
            <person name="Cooke P."/>
            <person name="Costello M."/>
            <person name="D'Aco K."/>
            <person name="Daza R."/>
            <person name="De Haan G."/>
            <person name="DeGray S."/>
            <person name="DeMaso C."/>
            <person name="Dhargay N."/>
            <person name="Dooley K."/>
            <person name="Dooley E."/>
            <person name="Doricent M."/>
            <person name="Dorje P."/>
            <person name="Dorjee K."/>
            <person name="Dupes A."/>
            <person name="Elong R."/>
            <person name="Falk J."/>
            <person name="Farina A."/>
            <person name="Faro S."/>
            <person name="Ferguson D."/>
            <person name="Fisher S."/>
            <person name="Foley C.D."/>
            <person name="Franke A."/>
            <person name="Friedrich D."/>
            <person name="Gadbois L."/>
            <person name="Gearin G."/>
            <person name="Gearin C.R."/>
            <person name="Giannoukos G."/>
            <person name="Goode T."/>
            <person name="Graham J."/>
            <person name="Grandbois E."/>
            <person name="Grewal S."/>
            <person name="Gyaltsen K."/>
            <person name="Hafez N."/>
            <person name="Hagos B."/>
            <person name="Hall J."/>
            <person name="Henson C."/>
            <person name="Hollinger A."/>
            <person name="Honan T."/>
            <person name="Huard M.D."/>
            <person name="Hughes L."/>
            <person name="Hurhula B."/>
            <person name="Husby M.E."/>
            <person name="Kamat A."/>
            <person name="Kanga B."/>
            <person name="Kashin S."/>
            <person name="Khazanovich D."/>
            <person name="Kisner P."/>
            <person name="Lance K."/>
            <person name="Lara M."/>
            <person name="Lee W."/>
            <person name="Lennon N."/>
            <person name="Letendre F."/>
            <person name="LeVine R."/>
            <person name="Lipovsky A."/>
            <person name="Liu X."/>
            <person name="Liu J."/>
            <person name="Liu S."/>
            <person name="Lokyitsang T."/>
            <person name="Lokyitsang Y."/>
            <person name="Lubonja R."/>
            <person name="Lui A."/>
            <person name="MacDonald P."/>
            <person name="Magnisalis V."/>
            <person name="Maru K."/>
            <person name="Matthews C."/>
            <person name="McCusker W."/>
            <person name="McDonough S."/>
            <person name="Mehta T."/>
            <person name="Meldrim J."/>
            <person name="Meneus L."/>
            <person name="Mihai O."/>
            <person name="Mihalev A."/>
            <person name="Mihova T."/>
            <person name="Mittelman R."/>
            <person name="Mlenga V."/>
            <person name="Montmayeur A."/>
            <person name="Mulrain L."/>
            <person name="Navidi A."/>
            <person name="Naylor J."/>
            <person name="Negash T."/>
            <person name="Nguyen T."/>
            <person name="Nguyen N."/>
            <person name="Nicol R."/>
            <person name="Norbu C."/>
            <person name="Norbu N."/>
            <person name="Novod N."/>
            <person name="O'Neill B."/>
            <person name="Osman S."/>
            <person name="Markiewicz E."/>
            <person name="Oyono O.L."/>
            <person name="Patti C."/>
            <person name="Phunkhang P."/>
            <person name="Pierre F."/>
            <person name="Priest M."/>
            <person name="Raghuraman S."/>
            <person name="Rege F."/>
            <person name="Reyes R."/>
            <person name="Rise C."/>
            <person name="Rogov P."/>
            <person name="Ross K."/>
            <person name="Ryan E."/>
            <person name="Settipalli S."/>
            <person name="Shea T."/>
            <person name="Sherpa N."/>
            <person name="Shi L."/>
            <person name="Shih D."/>
            <person name="Sparrow T."/>
            <person name="Spaulding J."/>
            <person name="Stalker J."/>
            <person name="Stange-Thomann N."/>
            <person name="Stavropoulos S."/>
            <person name="Stone C."/>
            <person name="Strader C."/>
            <person name="Tesfaye S."/>
            <person name="Thomson T."/>
            <person name="Thoulutsang Y."/>
            <person name="Thoulutsang D."/>
            <person name="Topham K."/>
            <person name="Topping I."/>
            <person name="Tsamla T."/>
            <person name="Vassiliev H."/>
            <person name="Vo A."/>
            <person name="Wangchuk T."/>
            <person name="Wangdi T."/>
            <person name="Weiand M."/>
            <person name="Wilkinson J."/>
            <person name="Wilson A."/>
            <person name="Yadav S."/>
            <person name="Young G."/>
            <person name="Yu Q."/>
            <person name="Zembek L."/>
            <person name="Zhong D."/>
            <person name="Zimmer A."/>
            <person name="Zwirko Z."/>
            <person name="Jaffe D.B."/>
            <person name="Alvarez P."/>
            <person name="Brockman W."/>
            <person name="Butler J."/>
            <person name="Chin C."/>
            <person name="Gnerre S."/>
            <person name="Grabherr M."/>
            <person name="Kleber M."/>
            <person name="Mauceli E."/>
            <person name="MacCallum I."/>
        </authorList>
    </citation>
    <scope>NUCLEOTIDE SEQUENCE [LARGE SCALE GENOMIC DNA]</scope>
    <source>
        <strain evidence="3">Tucson 15081-1352.22</strain>
    </source>
</reference>
<organism evidence="2 3">
    <name type="scientific">Drosophila mojavensis</name>
    <name type="common">Fruit fly</name>
    <dbReference type="NCBI Taxonomy" id="7230"/>
    <lineage>
        <taxon>Eukaryota</taxon>
        <taxon>Metazoa</taxon>
        <taxon>Ecdysozoa</taxon>
        <taxon>Arthropoda</taxon>
        <taxon>Hexapoda</taxon>
        <taxon>Insecta</taxon>
        <taxon>Pterygota</taxon>
        <taxon>Neoptera</taxon>
        <taxon>Endopterygota</taxon>
        <taxon>Diptera</taxon>
        <taxon>Brachycera</taxon>
        <taxon>Muscomorpha</taxon>
        <taxon>Ephydroidea</taxon>
        <taxon>Drosophilidae</taxon>
        <taxon>Drosophila</taxon>
    </lineage>
</organism>
<feature type="compositionally biased region" description="Polar residues" evidence="1">
    <location>
        <begin position="425"/>
        <end position="452"/>
    </location>
</feature>
<dbReference type="GO" id="GO:0005737">
    <property type="term" value="C:cytoplasm"/>
    <property type="evidence" value="ECO:0007669"/>
    <property type="project" value="EnsemblMetazoa"/>
</dbReference>
<evidence type="ECO:0000256" key="1">
    <source>
        <dbReference type="SAM" id="MobiDB-lite"/>
    </source>
</evidence>
<dbReference type="InParanoid" id="B4L4T0"/>
<feature type="compositionally biased region" description="Polar residues" evidence="1">
    <location>
        <begin position="210"/>
        <end position="229"/>
    </location>
</feature>
<dbReference type="HOGENOM" id="CLU_001750_0_0_1"/>
<feature type="compositionally biased region" description="Polar residues" evidence="1">
    <location>
        <begin position="166"/>
        <end position="176"/>
    </location>
</feature>
<protein>
    <submittedName>
        <fullName evidence="2">Uncharacterized protein</fullName>
    </submittedName>
</protein>
<feature type="compositionally biased region" description="Low complexity" evidence="1">
    <location>
        <begin position="499"/>
        <end position="524"/>
    </location>
</feature>